<dbReference type="Proteomes" id="UP000275078">
    <property type="component" value="Unassembled WGS sequence"/>
</dbReference>
<evidence type="ECO:0000313" key="3">
    <source>
        <dbReference type="Proteomes" id="UP000275078"/>
    </source>
</evidence>
<dbReference type="AlphaFoldDB" id="A0A3N4IDZ3"/>
<name>A0A3N4IDZ3_ASCIM</name>
<gene>
    <name evidence="2" type="ORF">BJ508DRAFT_325629</name>
</gene>
<evidence type="ECO:0000256" key="1">
    <source>
        <dbReference type="SAM" id="SignalP"/>
    </source>
</evidence>
<sequence>MRLTITSLLVVFLSTTVLADHKDVCRTQVRDPRPNGKNLDKPQYGYGSSVHCGTRIRCHDWKHVYEDAPDGSVNDTCEKAANKLEAKLEDFKRWNPHLDCAKNLCRGQKVCVKAFGLLEPEEWDVNCDMTT</sequence>
<evidence type="ECO:0008006" key="4">
    <source>
        <dbReference type="Google" id="ProtNLM"/>
    </source>
</evidence>
<reference evidence="2 3" key="1">
    <citation type="journal article" date="2018" name="Nat. Ecol. Evol.">
        <title>Pezizomycetes genomes reveal the molecular basis of ectomycorrhizal truffle lifestyle.</title>
        <authorList>
            <person name="Murat C."/>
            <person name="Payen T."/>
            <person name="Noel B."/>
            <person name="Kuo A."/>
            <person name="Morin E."/>
            <person name="Chen J."/>
            <person name="Kohler A."/>
            <person name="Krizsan K."/>
            <person name="Balestrini R."/>
            <person name="Da Silva C."/>
            <person name="Montanini B."/>
            <person name="Hainaut M."/>
            <person name="Levati E."/>
            <person name="Barry K.W."/>
            <person name="Belfiori B."/>
            <person name="Cichocki N."/>
            <person name="Clum A."/>
            <person name="Dockter R.B."/>
            <person name="Fauchery L."/>
            <person name="Guy J."/>
            <person name="Iotti M."/>
            <person name="Le Tacon F."/>
            <person name="Lindquist E.A."/>
            <person name="Lipzen A."/>
            <person name="Malagnac F."/>
            <person name="Mello A."/>
            <person name="Molinier V."/>
            <person name="Miyauchi S."/>
            <person name="Poulain J."/>
            <person name="Riccioni C."/>
            <person name="Rubini A."/>
            <person name="Sitrit Y."/>
            <person name="Splivallo R."/>
            <person name="Traeger S."/>
            <person name="Wang M."/>
            <person name="Zifcakova L."/>
            <person name="Wipf D."/>
            <person name="Zambonelli A."/>
            <person name="Paolocci F."/>
            <person name="Nowrousian M."/>
            <person name="Ottonello S."/>
            <person name="Baldrian P."/>
            <person name="Spatafora J.W."/>
            <person name="Henrissat B."/>
            <person name="Nagy L.G."/>
            <person name="Aury J.M."/>
            <person name="Wincker P."/>
            <person name="Grigoriev I.V."/>
            <person name="Bonfante P."/>
            <person name="Martin F.M."/>
        </authorList>
    </citation>
    <scope>NUCLEOTIDE SEQUENCE [LARGE SCALE GENOMIC DNA]</scope>
    <source>
        <strain evidence="2 3">RN42</strain>
    </source>
</reference>
<protein>
    <recommendedName>
        <fullName evidence="4">LysM domain-containing protein</fullName>
    </recommendedName>
</protein>
<keyword evidence="3" id="KW-1185">Reference proteome</keyword>
<organism evidence="2 3">
    <name type="scientific">Ascobolus immersus RN42</name>
    <dbReference type="NCBI Taxonomy" id="1160509"/>
    <lineage>
        <taxon>Eukaryota</taxon>
        <taxon>Fungi</taxon>
        <taxon>Dikarya</taxon>
        <taxon>Ascomycota</taxon>
        <taxon>Pezizomycotina</taxon>
        <taxon>Pezizomycetes</taxon>
        <taxon>Pezizales</taxon>
        <taxon>Ascobolaceae</taxon>
        <taxon>Ascobolus</taxon>
    </lineage>
</organism>
<dbReference type="Gene3D" id="3.10.350.10">
    <property type="entry name" value="LysM domain"/>
    <property type="match status" value="1"/>
</dbReference>
<feature type="signal peptide" evidence="1">
    <location>
        <begin position="1"/>
        <end position="19"/>
    </location>
</feature>
<dbReference type="EMBL" id="ML119672">
    <property type="protein sequence ID" value="RPA82360.1"/>
    <property type="molecule type" value="Genomic_DNA"/>
</dbReference>
<accession>A0A3N4IDZ3</accession>
<dbReference type="InterPro" id="IPR036779">
    <property type="entry name" value="LysM_dom_sf"/>
</dbReference>
<evidence type="ECO:0000313" key="2">
    <source>
        <dbReference type="EMBL" id="RPA82360.1"/>
    </source>
</evidence>
<feature type="chain" id="PRO_5018183666" description="LysM domain-containing protein" evidence="1">
    <location>
        <begin position="20"/>
        <end position="131"/>
    </location>
</feature>
<proteinExistence type="predicted"/>
<keyword evidence="1" id="KW-0732">Signal</keyword>